<dbReference type="GO" id="GO:0005829">
    <property type="term" value="C:cytosol"/>
    <property type="evidence" value="ECO:0007669"/>
    <property type="project" value="TreeGrafter"/>
</dbReference>
<dbReference type="Gene3D" id="3.40.50.10190">
    <property type="entry name" value="BRCT domain"/>
    <property type="match status" value="1"/>
</dbReference>
<dbReference type="SUPFAM" id="SSF53098">
    <property type="entry name" value="Ribonuclease H-like"/>
    <property type="match status" value="1"/>
</dbReference>
<dbReference type="SMART" id="SM00479">
    <property type="entry name" value="EXOIII"/>
    <property type="match status" value="1"/>
</dbReference>
<dbReference type="SUPFAM" id="SSF52113">
    <property type="entry name" value="BRCT domain"/>
    <property type="match status" value="1"/>
</dbReference>
<reference evidence="2 3" key="1">
    <citation type="submission" date="2018-05" db="EMBL/GenBank/DDBJ databases">
        <title>Marinifilum breve JC075T sp. nov., a marine bacterium isolated from Yongle Blue Hole in the South China Sea.</title>
        <authorList>
            <person name="Fu T."/>
        </authorList>
    </citation>
    <scope>NUCLEOTIDE SEQUENCE [LARGE SCALE GENOMIC DNA]</scope>
    <source>
        <strain evidence="2 3">JC075</strain>
    </source>
</reference>
<dbReference type="GO" id="GO:0008408">
    <property type="term" value="F:3'-5' exonuclease activity"/>
    <property type="evidence" value="ECO:0007669"/>
    <property type="project" value="TreeGrafter"/>
</dbReference>
<sequence length="290" mass="32830">MKKIDFVAIDFEHAVPFKGSICSVGIVSFHNGNIVDEFSTLVQPPNNEYSPFTIKVHGITPDCTKNAPSFIEVYPEIRKRIKDCTVVAHNAFSTDKACLEQAMEFNEINENLGINWQCTYAITKAKLNTVAKVCDIQLNHHEALSDAKACGIIYELFKSKKLPIEAINKECCQQKKKSTHNYYQKERLKGDIFKPDFENATNKSNPFFMKKVVITGFSTPQKKEIATELKLLGADIDSGVTKRTNFLITGENVGPSKLAKMKKNIDEGKEAKILKFEEYETLKEEKIQYD</sequence>
<dbReference type="GO" id="GO:0003676">
    <property type="term" value="F:nucleic acid binding"/>
    <property type="evidence" value="ECO:0007669"/>
    <property type="project" value="InterPro"/>
</dbReference>
<dbReference type="EMBL" id="QFLI01000002">
    <property type="protein sequence ID" value="PXY02376.1"/>
    <property type="molecule type" value="Genomic_DNA"/>
</dbReference>
<feature type="domain" description="BRCT" evidence="1">
    <location>
        <begin position="202"/>
        <end position="277"/>
    </location>
</feature>
<dbReference type="RefSeq" id="WP_110360009.1">
    <property type="nucleotide sequence ID" value="NZ_QFLI01000002.1"/>
</dbReference>
<dbReference type="PANTHER" id="PTHR30231">
    <property type="entry name" value="DNA POLYMERASE III SUBUNIT EPSILON"/>
    <property type="match status" value="1"/>
</dbReference>
<protein>
    <recommendedName>
        <fullName evidence="1">BRCT domain-containing protein</fullName>
    </recommendedName>
</protein>
<dbReference type="Gene3D" id="3.30.420.10">
    <property type="entry name" value="Ribonuclease H-like superfamily/Ribonuclease H"/>
    <property type="match status" value="1"/>
</dbReference>
<comment type="caution">
    <text evidence="2">The sequence shown here is derived from an EMBL/GenBank/DDBJ whole genome shotgun (WGS) entry which is preliminary data.</text>
</comment>
<dbReference type="InterPro" id="IPR013520">
    <property type="entry name" value="Ribonucl_H"/>
</dbReference>
<dbReference type="InterPro" id="IPR012337">
    <property type="entry name" value="RNaseH-like_sf"/>
</dbReference>
<evidence type="ECO:0000259" key="1">
    <source>
        <dbReference type="PROSITE" id="PS50172"/>
    </source>
</evidence>
<dbReference type="Pfam" id="PF00533">
    <property type="entry name" value="BRCT"/>
    <property type="match status" value="1"/>
</dbReference>
<proteinExistence type="predicted"/>
<accession>A0A2V4A198</accession>
<dbReference type="GO" id="GO:0006259">
    <property type="term" value="P:DNA metabolic process"/>
    <property type="evidence" value="ECO:0007669"/>
    <property type="project" value="UniProtKB-ARBA"/>
</dbReference>
<dbReference type="OrthoDB" id="9813328at2"/>
<dbReference type="Proteomes" id="UP000248079">
    <property type="component" value="Unassembled WGS sequence"/>
</dbReference>
<evidence type="ECO:0000313" key="2">
    <source>
        <dbReference type="EMBL" id="PXY02376.1"/>
    </source>
</evidence>
<dbReference type="InterPro" id="IPR036397">
    <property type="entry name" value="RNaseH_sf"/>
</dbReference>
<name>A0A2V4A198_9BACT</name>
<dbReference type="AlphaFoldDB" id="A0A2V4A198"/>
<dbReference type="Pfam" id="PF00929">
    <property type="entry name" value="RNase_T"/>
    <property type="match status" value="1"/>
</dbReference>
<dbReference type="PANTHER" id="PTHR30231:SF42">
    <property type="entry name" value="EXONUCLEASE"/>
    <property type="match status" value="1"/>
</dbReference>
<dbReference type="InterPro" id="IPR036420">
    <property type="entry name" value="BRCT_dom_sf"/>
</dbReference>
<organism evidence="2 3">
    <name type="scientific">Marinifilum breve</name>
    <dbReference type="NCBI Taxonomy" id="2184082"/>
    <lineage>
        <taxon>Bacteria</taxon>
        <taxon>Pseudomonadati</taxon>
        <taxon>Bacteroidota</taxon>
        <taxon>Bacteroidia</taxon>
        <taxon>Marinilabiliales</taxon>
        <taxon>Marinifilaceae</taxon>
    </lineage>
</organism>
<dbReference type="InterPro" id="IPR001357">
    <property type="entry name" value="BRCT_dom"/>
</dbReference>
<keyword evidence="3" id="KW-1185">Reference proteome</keyword>
<gene>
    <name evidence="2" type="ORF">DF185_06935</name>
</gene>
<dbReference type="PROSITE" id="PS50172">
    <property type="entry name" value="BRCT"/>
    <property type="match status" value="1"/>
</dbReference>
<evidence type="ECO:0000313" key="3">
    <source>
        <dbReference type="Proteomes" id="UP000248079"/>
    </source>
</evidence>